<sequence>MADHKDTYTLEALLTGNNSRLKKVVDQAVMMLERLENRKSDDVKIDGDVKPLQKKVEMARRLSESLDGKNVEIDIDADTSKLSSKVKQAEIASDLLDKKKAQIEIIARNSEAIRNMQRVRLSAKQLSSEKPKVDIEVEEAAAVSRIARFKAVLKSIPNKVRVRLDADPSAVDRLTQRSGLFQKAFRSASNSVKDGFGETASEISMMQNALMALAPAAIPIVASLVPAVMAVGNAIAVVGGGAIGLAGALGIAGAGVMIFGAMATSAYNMLQDGTLQATAETHAFNTALDNLKGTWAGLIQSNQAAIFTTMANGVNIAKTALSGLNPFITGVSNSMAAMSTQLLDFFNKSAIANNFFAMLNTTGVSTFRNVLGAAGNFGAGLMAIFTSFGPLFTWMGQGLANMSAQFLAWSTSVSTADGIRNFISYVQTNLPVIGSIFGNVFTGIFNLFTAFGSNSQTIFGALQQMAAQFAAWSETVGQSQGFRQFIDYVQTQGPIIMSTIGNIVTAVIAFATAMAPVGAAVLGVVSSIAQWVAGFAMAHPQIVMVVGAITSFIGALGLVLPVVMNIATGIMTVIRVFNMIRTGIQLAAGAFALLTNPIGLAVVAIGLIIAALVIAYQKFEGFRNVVNAIGQALVTGFQMWLSGWSVMYNGIVNGITTLSALMQGWAVIIGGALGAAWNGLVAIVTTAWAAITAAVTVGISLITTGMASFGAMLASIFTAAWNGLVAIVTTVWVLISTAVQSGIQFVISGLTAFGSMILFIFSAAWNGLISIVTSVWSAISSAISAAISIITSVVSSGFNAVVSTVISIMSSISSAVSSAWSAITSAVSGAISAVVSAISSGFSAMLSTATSIMSSISSAVASAWSAITSAVSSAISTVVSFISSGFSQMLSVATSIMSSILSAIMSAWSSITSAVSSAISTVVSVLTSGFSTMISAVTSFASSLISSITSAMSSFISAVTSGASSALSALTSGLSAMVSAAAGFVGEMMSAGHNLIMGMVNGITGAAGSLVSAAVGAVKGAIGAAKAALGIHSPSRVFKKIGYYTVQGLVIGIEKDIPRVATAIDRMLRPVTQGLAKLKSNNYNTASQGAASVYGFLTANMATSTKKIDDIIAKRKTISDKIGKLNKDLRKKMTVKVRAAKTAEINRLKKQYASLHNIASGQYKKRETNRKTFYEIRPMQIYLTRIAKKREELATRISAAQDKLDAVLQKRTDFKNSILNDTRGFASIGNAKVSTSKGLIADMQARYKAVAQYADNINKLKSRGVSQNIIGDLLAAGIDGGAEQARILANASKATIQQLNTIQKNINSKTSVLADRQASDFFNVGVNAARGIVEGLKKQDKALQSAAIRLADLISNTVKKRLGIHSPSRVFAGHGAYTVDGLIVGVKAKTAAAVRTMSGLATKVSDAYTPKFTNGLPDIAGSVRNATANVASQVNADVINTVRNEPVGVTLNANFALGNRDYNAFVGDITDRQNTSVRLEEVYDV</sequence>
<dbReference type="SUPFAM" id="SSF48371">
    <property type="entry name" value="ARM repeat"/>
    <property type="match status" value="1"/>
</dbReference>
<feature type="transmembrane region" description="Helical" evidence="2">
    <location>
        <begin position="966"/>
        <end position="986"/>
    </location>
</feature>
<dbReference type="KEGG" id="mequ:KFV11_05330"/>
<feature type="transmembrane region" description="Helical" evidence="2">
    <location>
        <begin position="655"/>
        <end position="674"/>
    </location>
</feature>
<feature type="transmembrane region" description="Helical" evidence="2">
    <location>
        <begin position="680"/>
        <end position="702"/>
    </location>
</feature>
<keyword evidence="2" id="KW-0472">Membrane</keyword>
<gene>
    <name evidence="3" type="ORF">KFV11_05330</name>
</gene>
<protein>
    <recommendedName>
        <fullName evidence="5">Phage tail tape measure protein</fullName>
    </recommendedName>
</protein>
<feature type="transmembrane region" description="Helical" evidence="2">
    <location>
        <begin position="541"/>
        <end position="574"/>
    </location>
</feature>
<evidence type="ECO:0000313" key="4">
    <source>
        <dbReference type="Proteomes" id="UP001057381"/>
    </source>
</evidence>
<dbReference type="InterPro" id="IPR011989">
    <property type="entry name" value="ARM-like"/>
</dbReference>
<dbReference type="InterPro" id="IPR016024">
    <property type="entry name" value="ARM-type_fold"/>
</dbReference>
<feature type="transmembrane region" description="Helical" evidence="2">
    <location>
        <begin position="889"/>
        <end position="908"/>
    </location>
</feature>
<evidence type="ECO:0008006" key="5">
    <source>
        <dbReference type="Google" id="ProtNLM"/>
    </source>
</evidence>
<evidence type="ECO:0000256" key="1">
    <source>
        <dbReference type="SAM" id="Coils"/>
    </source>
</evidence>
<name>A0A9Q9F287_9STAP</name>
<dbReference type="RefSeq" id="WP_254250550.1">
    <property type="nucleotide sequence ID" value="NZ_CP073809.1"/>
</dbReference>
<feature type="coiled-coil region" evidence="1">
    <location>
        <begin position="1183"/>
        <end position="1210"/>
    </location>
</feature>
<evidence type="ECO:0000313" key="3">
    <source>
        <dbReference type="EMBL" id="UTH14772.1"/>
    </source>
</evidence>
<feature type="transmembrane region" description="Helical" evidence="2">
    <location>
        <begin position="768"/>
        <end position="794"/>
    </location>
</feature>
<feature type="transmembrane region" description="Helical" evidence="2">
    <location>
        <begin position="741"/>
        <end position="761"/>
    </location>
</feature>
<feature type="transmembrane region" description="Helical" evidence="2">
    <location>
        <begin position="209"/>
        <end position="229"/>
    </location>
</feature>
<reference evidence="3" key="1">
    <citation type="submission" date="2021-04" db="EMBL/GenBank/DDBJ databases">
        <title>Complete Genome Sequences of Macrococcus spp. from dog and cattle.</title>
        <authorList>
            <person name="Schwendener S."/>
            <person name="Perreten V."/>
        </authorList>
    </citation>
    <scope>NUCLEOTIDE SEQUENCE</scope>
    <source>
        <strain evidence="3">Epi0143-OL</strain>
    </source>
</reference>
<feature type="transmembrane region" description="Helical" evidence="2">
    <location>
        <begin position="859"/>
        <end position="882"/>
    </location>
</feature>
<dbReference type="EMBL" id="CP073809">
    <property type="protein sequence ID" value="UTH14772.1"/>
    <property type="molecule type" value="Genomic_DNA"/>
</dbReference>
<keyword evidence="1" id="KW-0175">Coiled coil</keyword>
<evidence type="ECO:0000256" key="2">
    <source>
        <dbReference type="SAM" id="Phobius"/>
    </source>
</evidence>
<dbReference type="PANTHER" id="PTHR37813">
    <property type="entry name" value="FELS-2 PROPHAGE PROTEIN"/>
    <property type="match status" value="1"/>
</dbReference>
<feature type="transmembrane region" description="Helical" evidence="2">
    <location>
        <begin position="503"/>
        <end position="529"/>
    </location>
</feature>
<dbReference type="Gene3D" id="1.25.10.10">
    <property type="entry name" value="Leucine-rich Repeat Variant"/>
    <property type="match status" value="1"/>
</dbReference>
<dbReference type="PANTHER" id="PTHR37813:SF1">
    <property type="entry name" value="FELS-2 PROPHAGE PROTEIN"/>
    <property type="match status" value="1"/>
</dbReference>
<dbReference type="Proteomes" id="UP001057381">
    <property type="component" value="Chromosome"/>
</dbReference>
<feature type="transmembrane region" description="Helical" evidence="2">
    <location>
        <begin position="998"/>
        <end position="1018"/>
    </location>
</feature>
<feature type="transmembrane region" description="Helical" evidence="2">
    <location>
        <begin position="914"/>
        <end position="933"/>
    </location>
</feature>
<keyword evidence="2" id="KW-1133">Transmembrane helix</keyword>
<organism evidence="3 4">
    <name type="scientific">Macrococcus equipercicus</name>
    <dbReference type="NCBI Taxonomy" id="69967"/>
    <lineage>
        <taxon>Bacteria</taxon>
        <taxon>Bacillati</taxon>
        <taxon>Bacillota</taxon>
        <taxon>Bacilli</taxon>
        <taxon>Bacillales</taxon>
        <taxon>Staphylococcaceae</taxon>
        <taxon>Macrococcus</taxon>
    </lineage>
</organism>
<keyword evidence="2" id="KW-0812">Transmembrane</keyword>
<proteinExistence type="predicted"/>
<feature type="transmembrane region" description="Helical" evidence="2">
    <location>
        <begin position="235"/>
        <end position="259"/>
    </location>
</feature>
<accession>A0A9Q9F287</accession>
<feature type="transmembrane region" description="Helical" evidence="2">
    <location>
        <begin position="709"/>
        <end position="735"/>
    </location>
</feature>
<feature type="transmembrane region" description="Helical" evidence="2">
    <location>
        <begin position="586"/>
        <end position="616"/>
    </location>
</feature>
<feature type="transmembrane region" description="Helical" evidence="2">
    <location>
        <begin position="628"/>
        <end position="648"/>
    </location>
</feature>